<dbReference type="PANTHER" id="PTHR42646">
    <property type="entry name" value="FLAP ENDONUCLEASE XNI"/>
    <property type="match status" value="1"/>
</dbReference>
<feature type="domain" description="5'-3' exonuclease" evidence="4">
    <location>
        <begin position="2"/>
        <end position="265"/>
    </location>
</feature>
<organism evidence="5 6">
    <name type="scientific">Pseudoxanthomonas putridarboris</name>
    <dbReference type="NCBI Taxonomy" id="752605"/>
    <lineage>
        <taxon>Bacteria</taxon>
        <taxon>Pseudomonadati</taxon>
        <taxon>Pseudomonadota</taxon>
        <taxon>Gammaproteobacteria</taxon>
        <taxon>Lysobacterales</taxon>
        <taxon>Lysobacteraceae</taxon>
        <taxon>Pseudoxanthomonas</taxon>
    </lineage>
</organism>
<evidence type="ECO:0000256" key="1">
    <source>
        <dbReference type="ARBA" id="ARBA00022722"/>
    </source>
</evidence>
<dbReference type="SUPFAM" id="SSF88723">
    <property type="entry name" value="PIN domain-like"/>
    <property type="match status" value="1"/>
</dbReference>
<sequence>MKPLYLVDASLYVFRAWHSMPDEFQDADGWPTNAVHGFARFLLELLEKERPQHIAIAFDEALDSCFRNRLYPAYKANRDPAPEELRRQFTHCKALCAALGLNVLAHGEYEADDLIGSALHGARPDGFRGVIVSADKDLSQLLMDHDEQWDFARGQRWGMNGVKARHGVEARQIADYLALTGDAVDNIPGVTGIGAKSAAVLLAHFGDLDTLLARVDEVPFLRLRGAATLGLRLREQREHALLWRQLTTIALDAPLDGIEPGYTRASADPGTLNALSDALRFGPMTRRRLRVAAGLEEPGY</sequence>
<dbReference type="InterPro" id="IPR038969">
    <property type="entry name" value="FEN"/>
</dbReference>
<accession>A0ABU9J410</accession>
<dbReference type="Pfam" id="PF01367">
    <property type="entry name" value="5_3_exonuc"/>
    <property type="match status" value="1"/>
</dbReference>
<keyword evidence="3" id="KW-0238">DNA-binding</keyword>
<dbReference type="InterPro" id="IPR020046">
    <property type="entry name" value="5-3_exonucl_a-hlix_arch_N"/>
</dbReference>
<dbReference type="SUPFAM" id="SSF47807">
    <property type="entry name" value="5' to 3' exonuclease, C-terminal subdomain"/>
    <property type="match status" value="1"/>
</dbReference>
<dbReference type="InterPro" id="IPR036279">
    <property type="entry name" value="5-3_exonuclease_C_sf"/>
</dbReference>
<keyword evidence="5" id="KW-0269">Exonuclease</keyword>
<dbReference type="GO" id="GO:0004527">
    <property type="term" value="F:exonuclease activity"/>
    <property type="evidence" value="ECO:0007669"/>
    <property type="project" value="UniProtKB-KW"/>
</dbReference>
<dbReference type="SMART" id="SM00475">
    <property type="entry name" value="53EXOc"/>
    <property type="match status" value="1"/>
</dbReference>
<dbReference type="PANTHER" id="PTHR42646:SF2">
    <property type="entry name" value="5'-3' EXONUCLEASE FAMILY PROTEIN"/>
    <property type="match status" value="1"/>
</dbReference>
<evidence type="ECO:0000256" key="2">
    <source>
        <dbReference type="ARBA" id="ARBA00022801"/>
    </source>
</evidence>
<evidence type="ECO:0000313" key="6">
    <source>
        <dbReference type="Proteomes" id="UP001459204"/>
    </source>
</evidence>
<keyword evidence="1" id="KW-0540">Nuclease</keyword>
<dbReference type="InterPro" id="IPR020045">
    <property type="entry name" value="DNA_polI_H3TH"/>
</dbReference>
<evidence type="ECO:0000259" key="4">
    <source>
        <dbReference type="SMART" id="SM00475"/>
    </source>
</evidence>
<dbReference type="Pfam" id="PF02739">
    <property type="entry name" value="5_3_exonuc_N"/>
    <property type="match status" value="1"/>
</dbReference>
<name>A0ABU9J410_9GAMM</name>
<dbReference type="SMART" id="SM00279">
    <property type="entry name" value="HhH2"/>
    <property type="match status" value="1"/>
</dbReference>
<dbReference type="InterPro" id="IPR008918">
    <property type="entry name" value="HhH2"/>
</dbReference>
<proteinExistence type="predicted"/>
<gene>
    <name evidence="5" type="ORF">AAD027_14790</name>
</gene>
<dbReference type="CDD" id="cd09898">
    <property type="entry name" value="H3TH_53EXO"/>
    <property type="match status" value="1"/>
</dbReference>
<dbReference type="InterPro" id="IPR029060">
    <property type="entry name" value="PIN-like_dom_sf"/>
</dbReference>
<dbReference type="Proteomes" id="UP001459204">
    <property type="component" value="Unassembled WGS sequence"/>
</dbReference>
<comment type="caution">
    <text evidence="5">The sequence shown here is derived from an EMBL/GenBank/DDBJ whole genome shotgun (WGS) entry which is preliminary data.</text>
</comment>
<dbReference type="CDD" id="cd09859">
    <property type="entry name" value="PIN_53EXO"/>
    <property type="match status" value="1"/>
</dbReference>
<protein>
    <submittedName>
        <fullName evidence="5">5'-3' exonuclease H3TH domain-containing protein</fullName>
    </submittedName>
</protein>
<dbReference type="EMBL" id="JBBWWT010000007">
    <property type="protein sequence ID" value="MEL1265624.1"/>
    <property type="molecule type" value="Genomic_DNA"/>
</dbReference>
<evidence type="ECO:0000313" key="5">
    <source>
        <dbReference type="EMBL" id="MEL1265624.1"/>
    </source>
</evidence>
<evidence type="ECO:0000256" key="3">
    <source>
        <dbReference type="ARBA" id="ARBA00023125"/>
    </source>
</evidence>
<dbReference type="RefSeq" id="WP_341726795.1">
    <property type="nucleotide sequence ID" value="NZ_JBBWWT010000007.1"/>
</dbReference>
<reference evidence="5 6" key="1">
    <citation type="submission" date="2024-04" db="EMBL/GenBank/DDBJ databases">
        <title>Draft genome sequence of Pseudoxanthomonas putridarboris WD12.</title>
        <authorList>
            <person name="Oh J."/>
        </authorList>
    </citation>
    <scope>NUCLEOTIDE SEQUENCE [LARGE SCALE GENOMIC DNA]</scope>
    <source>
        <strain evidence="5 6">WD12</strain>
    </source>
</reference>
<dbReference type="Gene3D" id="3.40.50.1010">
    <property type="entry name" value="5'-nuclease"/>
    <property type="match status" value="1"/>
</dbReference>
<dbReference type="InterPro" id="IPR002421">
    <property type="entry name" value="5-3_exonuclease"/>
</dbReference>
<keyword evidence="6" id="KW-1185">Reference proteome</keyword>
<dbReference type="Gene3D" id="1.10.150.20">
    <property type="entry name" value="5' to 3' exonuclease, C-terminal subdomain"/>
    <property type="match status" value="1"/>
</dbReference>
<keyword evidence="2" id="KW-0378">Hydrolase</keyword>